<dbReference type="CDD" id="cd11615">
    <property type="entry name" value="SAF_NeuB_like"/>
    <property type="match status" value="1"/>
</dbReference>
<dbReference type="InterPro" id="IPR013974">
    <property type="entry name" value="SAF"/>
</dbReference>
<dbReference type="Pfam" id="PF03102">
    <property type="entry name" value="NeuB"/>
    <property type="match status" value="1"/>
</dbReference>
<sequence>MLPKDTPYLIGETAFHHQGDLTFLKQLIDHGATAKVDAIKFHLLLDLDDYFVKDHEAYDALKEWLFTENEWKEIIDYNEGKGIDSIVLCNDPKAVDFVLDYEGNSIKAIELHATGLNDYLLLEKSAKFNGTVILGVGGSSIDEISYAIDMLNRLGKDDIFLMYGFQNYPTRYEDINLRKMIKLRALFDLPVGYADHTDPANEHNELISTMGLAMGVNVCEKHFTHAIGEKRIDGQAAVSLDQLKKIRTLMDIITTSLGDGNLKMSDGELAYGNTGPMKKAIVAETPIKKGDAITIDNIGFKRTNEGTYMLQQFLPRILGLVANKDIAKDSFIDFSNVDYKFKKANSDQFKANLK</sequence>
<evidence type="ECO:0000259" key="1">
    <source>
        <dbReference type="PROSITE" id="PS50844"/>
    </source>
</evidence>
<dbReference type="OrthoDB" id="9815559at2"/>
<organism evidence="2 3">
    <name type="scientific">Kriegella aquimaris</name>
    <dbReference type="NCBI Taxonomy" id="192904"/>
    <lineage>
        <taxon>Bacteria</taxon>
        <taxon>Pseudomonadati</taxon>
        <taxon>Bacteroidota</taxon>
        <taxon>Flavobacteriia</taxon>
        <taxon>Flavobacteriales</taxon>
        <taxon>Flavobacteriaceae</taxon>
        <taxon>Kriegella</taxon>
    </lineage>
</organism>
<dbReference type="InterPro" id="IPR051690">
    <property type="entry name" value="PseI-like"/>
</dbReference>
<dbReference type="InterPro" id="IPR013785">
    <property type="entry name" value="Aldolase_TIM"/>
</dbReference>
<keyword evidence="3" id="KW-1185">Reference proteome</keyword>
<dbReference type="Gene3D" id="3.90.1210.10">
    <property type="entry name" value="Antifreeze-like/N-acetylneuraminic acid synthase C-terminal domain"/>
    <property type="match status" value="1"/>
</dbReference>
<dbReference type="PANTHER" id="PTHR42966:SF3">
    <property type="entry name" value="BLR5971 PROTEIN"/>
    <property type="match status" value="1"/>
</dbReference>
<dbReference type="SUPFAM" id="SSF51569">
    <property type="entry name" value="Aldolase"/>
    <property type="match status" value="1"/>
</dbReference>
<dbReference type="PROSITE" id="PS50844">
    <property type="entry name" value="AFP_LIKE"/>
    <property type="match status" value="1"/>
</dbReference>
<evidence type="ECO:0000313" key="2">
    <source>
        <dbReference type="EMBL" id="SDM10387.1"/>
    </source>
</evidence>
<dbReference type="Gene3D" id="3.20.20.70">
    <property type="entry name" value="Aldolase class I"/>
    <property type="match status" value="1"/>
</dbReference>
<dbReference type="GO" id="GO:0016051">
    <property type="term" value="P:carbohydrate biosynthetic process"/>
    <property type="evidence" value="ECO:0007669"/>
    <property type="project" value="InterPro"/>
</dbReference>
<dbReference type="InterPro" id="IPR006190">
    <property type="entry name" value="SAF_AFP_Neu5Ac"/>
</dbReference>
<evidence type="ECO:0000313" key="3">
    <source>
        <dbReference type="Proteomes" id="UP000199440"/>
    </source>
</evidence>
<dbReference type="AlphaFoldDB" id="A0A1G9QIP5"/>
<feature type="domain" description="AFP-like" evidence="1">
    <location>
        <begin position="280"/>
        <end position="340"/>
    </location>
</feature>
<dbReference type="SUPFAM" id="SSF51269">
    <property type="entry name" value="AFP III-like domain"/>
    <property type="match status" value="1"/>
</dbReference>
<dbReference type="GO" id="GO:0047444">
    <property type="term" value="F:N-acylneuraminate-9-phosphate synthase activity"/>
    <property type="evidence" value="ECO:0007669"/>
    <property type="project" value="TreeGrafter"/>
</dbReference>
<dbReference type="STRING" id="192904.SAMN04488514_10542"/>
<dbReference type="Pfam" id="PF08666">
    <property type="entry name" value="SAF"/>
    <property type="match status" value="1"/>
</dbReference>
<dbReference type="InterPro" id="IPR013132">
    <property type="entry name" value="PseI/NeuA/B-like_N"/>
</dbReference>
<dbReference type="RefSeq" id="WP_089889053.1">
    <property type="nucleotide sequence ID" value="NZ_FNGV01000005.1"/>
</dbReference>
<protein>
    <submittedName>
        <fullName evidence="2">N,N'-diacetyllegionaminate synthase</fullName>
    </submittedName>
</protein>
<dbReference type="InterPro" id="IPR057736">
    <property type="entry name" value="SAF_PseI/NeuA/NeuB"/>
</dbReference>
<name>A0A1G9QIP5_9FLAO</name>
<dbReference type="SMART" id="SM00858">
    <property type="entry name" value="SAF"/>
    <property type="match status" value="1"/>
</dbReference>
<gene>
    <name evidence="2" type="ORF">SAMN04488514_10542</name>
</gene>
<accession>A0A1G9QIP5</accession>
<reference evidence="3" key="1">
    <citation type="submission" date="2016-10" db="EMBL/GenBank/DDBJ databases">
        <authorList>
            <person name="Varghese N."/>
            <person name="Submissions S."/>
        </authorList>
    </citation>
    <scope>NUCLEOTIDE SEQUENCE [LARGE SCALE GENOMIC DNA]</scope>
    <source>
        <strain evidence="3">DSM 19886</strain>
    </source>
</reference>
<dbReference type="Proteomes" id="UP000199440">
    <property type="component" value="Unassembled WGS sequence"/>
</dbReference>
<dbReference type="EMBL" id="FNGV01000005">
    <property type="protein sequence ID" value="SDM10387.1"/>
    <property type="molecule type" value="Genomic_DNA"/>
</dbReference>
<dbReference type="InterPro" id="IPR036732">
    <property type="entry name" value="AFP_Neu5c_C_sf"/>
</dbReference>
<proteinExistence type="predicted"/>
<dbReference type="PANTHER" id="PTHR42966">
    <property type="entry name" value="N-ACETYLNEURAMINATE SYNTHASE"/>
    <property type="match status" value="1"/>
</dbReference>